<proteinExistence type="inferred from homology"/>
<dbReference type="EMBL" id="WBKG01000032">
    <property type="protein sequence ID" value="KAB1981883.1"/>
    <property type="molecule type" value="Genomic_DNA"/>
</dbReference>
<dbReference type="Proteomes" id="UP000442990">
    <property type="component" value="Unassembled WGS sequence"/>
</dbReference>
<dbReference type="PANTHER" id="PTHR30480:SF16">
    <property type="entry name" value="GLYCOSIDE HYDROLASE FAMILY 3 DOMAIN PROTEIN"/>
    <property type="match status" value="1"/>
</dbReference>
<evidence type="ECO:0000256" key="2">
    <source>
        <dbReference type="ARBA" id="ARBA00022801"/>
    </source>
</evidence>
<accession>A0A7J5D7W1</accession>
<dbReference type="FunFam" id="3.20.20.300:FF:000018">
    <property type="entry name" value="Sugar hydrolase"/>
    <property type="match status" value="1"/>
</dbReference>
<keyword evidence="3" id="KW-0326">Glycosidase</keyword>
<gene>
    <name evidence="6" type="ORF">F8144_31400</name>
</gene>
<dbReference type="GO" id="GO:0009254">
    <property type="term" value="P:peptidoglycan turnover"/>
    <property type="evidence" value="ECO:0007669"/>
    <property type="project" value="TreeGrafter"/>
</dbReference>
<reference evidence="6 7" key="1">
    <citation type="submission" date="2019-09" db="EMBL/GenBank/DDBJ databases">
        <title>Isolation and identification of active actinomycetes.</title>
        <authorList>
            <person name="Yu Z."/>
            <person name="Han C."/>
            <person name="Yu B."/>
        </authorList>
    </citation>
    <scope>NUCLEOTIDE SEQUENCE [LARGE SCALE GENOMIC DNA]</scope>
    <source>
        <strain evidence="6 7">NEAU-H2</strain>
    </source>
</reference>
<dbReference type="InterPro" id="IPR036962">
    <property type="entry name" value="Glyco_hydro_3_N_sf"/>
</dbReference>
<evidence type="ECO:0000256" key="1">
    <source>
        <dbReference type="ARBA" id="ARBA00005336"/>
    </source>
</evidence>
<feature type="region of interest" description="Disordered" evidence="4">
    <location>
        <begin position="348"/>
        <end position="392"/>
    </location>
</feature>
<comment type="similarity">
    <text evidence="1">Belongs to the glycosyl hydrolase 3 family.</text>
</comment>
<keyword evidence="7" id="KW-1185">Reference proteome</keyword>
<comment type="caution">
    <text evidence="6">The sequence shown here is derived from an EMBL/GenBank/DDBJ whole genome shotgun (WGS) entry which is preliminary data.</text>
</comment>
<evidence type="ECO:0000259" key="5">
    <source>
        <dbReference type="Pfam" id="PF00933"/>
    </source>
</evidence>
<dbReference type="InterPro" id="IPR017853">
    <property type="entry name" value="GH"/>
</dbReference>
<feature type="compositionally biased region" description="Gly residues" evidence="4">
    <location>
        <begin position="363"/>
        <end position="392"/>
    </location>
</feature>
<dbReference type="InterPro" id="IPR001764">
    <property type="entry name" value="Glyco_hydro_3_N"/>
</dbReference>
<dbReference type="PANTHER" id="PTHR30480">
    <property type="entry name" value="BETA-HEXOSAMINIDASE-RELATED"/>
    <property type="match status" value="1"/>
</dbReference>
<name>A0A7J5D7W1_9ACTN</name>
<feature type="domain" description="Glycoside hydrolase family 3 N-terminal" evidence="5">
    <location>
        <begin position="39"/>
        <end position="329"/>
    </location>
</feature>
<dbReference type="AlphaFoldDB" id="A0A7J5D7W1"/>
<dbReference type="Pfam" id="PF00933">
    <property type="entry name" value="Glyco_hydro_3"/>
    <property type="match status" value="1"/>
</dbReference>
<dbReference type="GO" id="GO:0005975">
    <property type="term" value="P:carbohydrate metabolic process"/>
    <property type="evidence" value="ECO:0007669"/>
    <property type="project" value="InterPro"/>
</dbReference>
<dbReference type="SUPFAM" id="SSF51445">
    <property type="entry name" value="(Trans)glycosidases"/>
    <property type="match status" value="1"/>
</dbReference>
<feature type="compositionally biased region" description="Low complexity" evidence="4">
    <location>
        <begin position="348"/>
        <end position="362"/>
    </location>
</feature>
<evidence type="ECO:0000313" key="6">
    <source>
        <dbReference type="EMBL" id="KAB1981883.1"/>
    </source>
</evidence>
<organism evidence="6 7">
    <name type="scientific">Streptomyces triticiradicis</name>
    <dbReference type="NCBI Taxonomy" id="2651189"/>
    <lineage>
        <taxon>Bacteria</taxon>
        <taxon>Bacillati</taxon>
        <taxon>Actinomycetota</taxon>
        <taxon>Actinomycetes</taxon>
        <taxon>Kitasatosporales</taxon>
        <taxon>Streptomycetaceae</taxon>
        <taxon>Streptomyces</taxon>
    </lineage>
</organism>
<dbReference type="PRINTS" id="PR00133">
    <property type="entry name" value="GLHYDRLASE3"/>
</dbReference>
<evidence type="ECO:0000256" key="3">
    <source>
        <dbReference type="ARBA" id="ARBA00023295"/>
    </source>
</evidence>
<evidence type="ECO:0000256" key="4">
    <source>
        <dbReference type="SAM" id="MobiDB-lite"/>
    </source>
</evidence>
<keyword evidence="2 6" id="KW-0378">Hydrolase</keyword>
<sequence length="542" mass="54789">MTTFASGTDTLTRNALTVLQPGFTGTTAPDWLLRRLGEGLASVGLFGRNIASPEQLAVLTAQLRAEREDVLVAIDEEGGDVTRLEVRTGSSFPGNHALGAVDDVALTEQVALELGRRLAACGVNLNWAPSADVNSNPANPVIGVRSFGADTHLVARHTAAYVTGLQAAGVAACTKHFPGHGDTAVDSHHALPRIDADLSVLQSRELVPFRAAIAAGSRAVMSAHILVPALDPDRPATLSRRILTGLLREELGYDGLIVTDGMEMQAIAATYGIERGSVLAIAAGADAICVGGGLADDDTVRRLRDALVSAVRSGELSEERLADAADRVRALADWTAASAAARKAAAVSPTNGLNGSNASNSPGGAGGTDGASGVRGTGVTGGANGTGGAGGPDGAADVGLVAARRALTVTRSASYAPLTEAPYVAALTPVANIAVGDETPWGVAAELVRLLPGTETGSFTGEDAGSSALAAAGGRPLVAVVRDEHRHPWMAAALDTLLASRPDTVVVEMGVPQSAPRGALHIATHGAARVCGRAAAEVIAGA</sequence>
<dbReference type="GO" id="GO:0004553">
    <property type="term" value="F:hydrolase activity, hydrolyzing O-glycosyl compounds"/>
    <property type="evidence" value="ECO:0007669"/>
    <property type="project" value="InterPro"/>
</dbReference>
<evidence type="ECO:0000313" key="7">
    <source>
        <dbReference type="Proteomes" id="UP000442990"/>
    </source>
</evidence>
<dbReference type="RefSeq" id="WP_151472838.1">
    <property type="nucleotide sequence ID" value="NZ_WBKG01000032.1"/>
</dbReference>
<protein>
    <submittedName>
        <fullName evidence="6">Glycoside hydrolase family 3 protein</fullName>
    </submittedName>
</protein>
<dbReference type="Gene3D" id="3.20.20.300">
    <property type="entry name" value="Glycoside hydrolase, family 3, N-terminal domain"/>
    <property type="match status" value="1"/>
</dbReference>
<dbReference type="InterPro" id="IPR050226">
    <property type="entry name" value="NagZ_Beta-hexosaminidase"/>
</dbReference>